<dbReference type="Proteomes" id="UP000258928">
    <property type="component" value="Unassembled WGS sequence"/>
</dbReference>
<sequence length="294" mass="33189">MAQRTKKYTVRFYKARYGADGKAGCLWDLLSPLAAKDSLAKVMPAGDTAYQLRGITLSNDNNSLTGYLVRFRLDKPAVGSKVSLEEEYLELDDGKEFIEKNHFVLFKESAEIEILGYQCSREGGVISVMSRYLTFITGEQETISFDDILTKESLNVIFRKGLIKSVEFTVAKPISKDPKVDPEDGWTQESFDMLKEAGGTKFTAKIAIESRSLGLLKKAKDNVRKLLRSEHTKRLKVKISGVDEPIDLFAERIHDKIEVNVEDGGIILPESIYQGIRNVKDQKQHHFDANFIEN</sequence>
<proteinExistence type="predicted"/>
<name>A0ABD7P5K8_KLEVA</name>
<gene>
    <name evidence="1" type="ORF">SAMEA3729809_02837</name>
</gene>
<dbReference type="Pfam" id="PF20505">
    <property type="entry name" value="DUF6731"/>
    <property type="match status" value="1"/>
</dbReference>
<protein>
    <submittedName>
        <fullName evidence="1">Uncharacterized protein</fullName>
    </submittedName>
</protein>
<comment type="caution">
    <text evidence="1">The sequence shown here is derived from an EMBL/GenBank/DDBJ whole genome shotgun (WGS) entry which is preliminary data.</text>
</comment>
<dbReference type="InterPro" id="IPR046618">
    <property type="entry name" value="DUF6731"/>
</dbReference>
<dbReference type="RefSeq" id="WP_117268129.1">
    <property type="nucleotide sequence ID" value="NZ_UKAS01000007.1"/>
</dbReference>
<dbReference type="AlphaFoldDB" id="A0ABD7P5K8"/>
<accession>A0ABD7P5K8</accession>
<organism evidence="1 2">
    <name type="scientific">Klebsiella variicola</name>
    <dbReference type="NCBI Taxonomy" id="244366"/>
    <lineage>
        <taxon>Bacteria</taxon>
        <taxon>Pseudomonadati</taxon>
        <taxon>Pseudomonadota</taxon>
        <taxon>Gammaproteobacteria</taxon>
        <taxon>Enterobacterales</taxon>
        <taxon>Enterobacteriaceae</taxon>
        <taxon>Klebsiella/Raoultella group</taxon>
        <taxon>Klebsiella</taxon>
        <taxon>Klebsiella pneumoniae complex</taxon>
    </lineage>
</organism>
<dbReference type="EMBL" id="UKAS01000007">
    <property type="protein sequence ID" value="SXF94109.1"/>
    <property type="molecule type" value="Genomic_DNA"/>
</dbReference>
<reference evidence="1 2" key="1">
    <citation type="submission" date="2018-08" db="EMBL/GenBank/DDBJ databases">
        <authorList>
            <consortium name="Pathogen Informatics"/>
        </authorList>
    </citation>
    <scope>NUCLEOTIDE SEQUENCE [LARGE SCALE GENOMIC DNA]</scope>
    <source>
        <strain evidence="1 2">EuSCAPE_TR218</strain>
    </source>
</reference>
<evidence type="ECO:0000313" key="1">
    <source>
        <dbReference type="EMBL" id="SXF94109.1"/>
    </source>
</evidence>
<evidence type="ECO:0000313" key="2">
    <source>
        <dbReference type="Proteomes" id="UP000258928"/>
    </source>
</evidence>